<sequence length="297" mass="32158">MTVRLDVGAYVVLAPGATVTEGLEDDLCRVVRAQGELRDIRRVGQSSGELEGIEVRFLASELRPARPALLRWYDALRLRAALAGWRRAVADDDEDVDSLAILVEAAEQIADRVIAADPSEPDELAVCGYVSDLDDAQVVEIETTAATGRVRVYINEGVIYDGTPDVDEAPGAHYDGPGWLGREAEHCDECGALTRELVGSDHGLACSLNPTNVQDAQRSTRGSDIDEVAARIDPTKARYAVARLCALLGREFDWDSGTFNEIRDAIIPAAPSSCPPFFDQDDDAVAFWQNVTGGQSR</sequence>
<dbReference type="Proteomes" id="UP000180043">
    <property type="component" value="Unassembled WGS sequence"/>
</dbReference>
<evidence type="ECO:0000313" key="1">
    <source>
        <dbReference type="EMBL" id="OHU46137.1"/>
    </source>
</evidence>
<name>A0A1S1LKK8_MYCCH</name>
<accession>A0A1S1LKK8</accession>
<evidence type="ECO:0000313" key="2">
    <source>
        <dbReference type="Proteomes" id="UP000180043"/>
    </source>
</evidence>
<organism evidence="1 2">
    <name type="scientific">Mycobacteroides chelonae</name>
    <name type="common">Mycobacterium chelonae</name>
    <dbReference type="NCBI Taxonomy" id="1774"/>
    <lineage>
        <taxon>Bacteria</taxon>
        <taxon>Bacillati</taxon>
        <taxon>Actinomycetota</taxon>
        <taxon>Actinomycetes</taxon>
        <taxon>Mycobacteriales</taxon>
        <taxon>Mycobacteriaceae</taxon>
        <taxon>Mycobacteroides</taxon>
    </lineage>
</organism>
<proteinExistence type="predicted"/>
<gene>
    <name evidence="1" type="ORF">BKG82_28580</name>
</gene>
<reference evidence="1 2" key="1">
    <citation type="submission" date="2016-10" db="EMBL/GenBank/DDBJ databases">
        <title>Evaluation of Human, Veterinary and Environmental Mycobacterium chelonae Isolates by Core Genome Phylogenomic Analysis, Targeted Gene Comparison, and Anti-microbial Susceptibility Patterns: A Tale of Mistaken Identities.</title>
        <authorList>
            <person name="Fogelson S.B."/>
            <person name="Camus A.C."/>
            <person name="Lorenz W."/>
            <person name="Vasireddy R."/>
            <person name="Vasireddy S."/>
            <person name="Smith T."/>
            <person name="Brown-Elliott B.A."/>
            <person name="Wallace R.J.Jr."/>
            <person name="Hasan N.A."/>
            <person name="Reischl U."/>
            <person name="Sanchez S."/>
        </authorList>
    </citation>
    <scope>NUCLEOTIDE SEQUENCE [LARGE SCALE GENOMIC DNA]</scope>
    <source>
        <strain evidence="1 2">15515</strain>
    </source>
</reference>
<protein>
    <submittedName>
        <fullName evidence="1">Uncharacterized protein</fullName>
    </submittedName>
</protein>
<dbReference type="EMBL" id="MLIQ01000049">
    <property type="protein sequence ID" value="OHU46137.1"/>
    <property type="molecule type" value="Genomic_DNA"/>
</dbReference>
<dbReference type="AlphaFoldDB" id="A0A1S1LKK8"/>
<dbReference type="RefSeq" id="WP_070948159.1">
    <property type="nucleotide sequence ID" value="NZ_MLIQ01000049.1"/>
</dbReference>
<comment type="caution">
    <text evidence="1">The sequence shown here is derived from an EMBL/GenBank/DDBJ whole genome shotgun (WGS) entry which is preliminary data.</text>
</comment>